<feature type="coiled-coil region" evidence="1">
    <location>
        <begin position="67"/>
        <end position="101"/>
    </location>
</feature>
<name>D2V5G3_NAEGR</name>
<dbReference type="CDD" id="cd04371">
    <property type="entry name" value="DEP"/>
    <property type="match status" value="1"/>
</dbReference>
<dbReference type="GeneID" id="8861512"/>
<feature type="domain" description="DEP" evidence="3">
    <location>
        <begin position="235"/>
        <end position="318"/>
    </location>
</feature>
<dbReference type="SMART" id="SM00049">
    <property type="entry name" value="DEP"/>
    <property type="match status" value="1"/>
</dbReference>
<keyword evidence="5" id="KW-1185">Reference proteome</keyword>
<proteinExistence type="predicted"/>
<feature type="region of interest" description="Disordered" evidence="2">
    <location>
        <begin position="116"/>
        <end position="217"/>
    </location>
</feature>
<feature type="region of interest" description="Disordered" evidence="2">
    <location>
        <begin position="705"/>
        <end position="724"/>
    </location>
</feature>
<evidence type="ECO:0000313" key="4">
    <source>
        <dbReference type="EMBL" id="EFC47943.1"/>
    </source>
</evidence>
<evidence type="ECO:0000256" key="2">
    <source>
        <dbReference type="SAM" id="MobiDB-lite"/>
    </source>
</evidence>
<sequence length="738" mass="82890">MFLRRMINAISQSSESGKSDNSAYALNIDHMEIPIEEWSHKVVTCFLYKEQFFELIPKVTKLKYEGVDFLTKNKEQLTAELKVHEDEITELMARIESVKVKQKYYSKANRLTLSETDTADINSQPAVGDPSSPNNTSNGIAIKNKPIDSTRNMSGSPSAQTLSASPMNGSRVPPPGLTELDRQRRGTGLERGKLPSSPTGATSPSSSSISPPASSSGEAHLNISNIQLLKIVESFKRQLKENDLLAERSYRLNKYKNTFTGSDATTLLHKLMRDVAKSATRFDAIDLGNAMIRDGFIKHVAEDEDFKDEPGQLYFISDDPRARDSLNLNNKKGSSAFFAEEDRSITKDIMTPAATDLIYRGDCASKMIVLIKNTDTLLESLIFQAGMLNDKEKKTLEAVTKKLKNLNYPVPEVQISLVAQDLSLSERYLYSYLNPNRIPRAKKTLLQEKSCGKQFMDIGLALTCTEGLAGEFYTFALIVGTFIVEFSDRCHLALVREKDSSFVNFFHITTINDKENIELCLKTVSKCCVKWNEKPVAKNINSKTFVTELFRWIDIPESVIETVASDMDFISNYPINSKSLFLQKGQLEEIYKVSETVEITSSLQTLLSQITNQTITFYKHSDLAEFYLIASHLLNPVQKLLISSFAKTFMRQFNEGINLPNSEPMSYKAAKKITKERLCKIDDVFTCPFKGHGICTKNVKYPKAANSENETPVQSESSPSDSLTYQYFPCNISLPTRQ</sequence>
<dbReference type="SUPFAM" id="SSF46785">
    <property type="entry name" value="Winged helix' DNA-binding domain"/>
    <property type="match status" value="1"/>
</dbReference>
<feature type="compositionally biased region" description="Low complexity" evidence="2">
    <location>
        <begin position="195"/>
        <end position="217"/>
    </location>
</feature>
<dbReference type="EMBL" id="GG738852">
    <property type="protein sequence ID" value="EFC47943.1"/>
    <property type="molecule type" value="Genomic_DNA"/>
</dbReference>
<evidence type="ECO:0000313" key="5">
    <source>
        <dbReference type="Proteomes" id="UP000006671"/>
    </source>
</evidence>
<feature type="compositionally biased region" description="Polar residues" evidence="2">
    <location>
        <begin position="116"/>
        <end position="139"/>
    </location>
</feature>
<protein>
    <submittedName>
        <fullName evidence="4">Predicted protein</fullName>
    </submittedName>
</protein>
<dbReference type="GO" id="GO:0035556">
    <property type="term" value="P:intracellular signal transduction"/>
    <property type="evidence" value="ECO:0007669"/>
    <property type="project" value="InterPro"/>
</dbReference>
<dbReference type="InterPro" id="IPR036388">
    <property type="entry name" value="WH-like_DNA-bd_sf"/>
</dbReference>
<dbReference type="InterPro" id="IPR000591">
    <property type="entry name" value="DEP_dom"/>
</dbReference>
<reference evidence="4 5" key="1">
    <citation type="journal article" date="2010" name="Cell">
        <title>The genome of Naegleria gruberi illuminates early eukaryotic versatility.</title>
        <authorList>
            <person name="Fritz-Laylin L.K."/>
            <person name="Prochnik S.E."/>
            <person name="Ginger M.L."/>
            <person name="Dacks J.B."/>
            <person name="Carpenter M.L."/>
            <person name="Field M.C."/>
            <person name="Kuo A."/>
            <person name="Paredez A."/>
            <person name="Chapman J."/>
            <person name="Pham J."/>
            <person name="Shu S."/>
            <person name="Neupane R."/>
            <person name="Cipriano M."/>
            <person name="Mancuso J."/>
            <person name="Tu H."/>
            <person name="Salamov A."/>
            <person name="Lindquist E."/>
            <person name="Shapiro H."/>
            <person name="Lucas S."/>
            <person name="Grigoriev I.V."/>
            <person name="Cande W.Z."/>
            <person name="Fulton C."/>
            <person name="Rokhsar D.S."/>
            <person name="Dawson S.C."/>
        </authorList>
    </citation>
    <scope>NUCLEOTIDE SEQUENCE [LARGE SCALE GENOMIC DNA]</scope>
    <source>
        <strain evidence="4 5">NEG-M</strain>
    </source>
</reference>
<dbReference type="Proteomes" id="UP000006671">
    <property type="component" value="Unassembled WGS sequence"/>
</dbReference>
<dbReference type="Gene3D" id="1.10.10.10">
    <property type="entry name" value="Winged helix-like DNA-binding domain superfamily/Winged helix DNA-binding domain"/>
    <property type="match status" value="1"/>
</dbReference>
<gene>
    <name evidence="4" type="ORF">NAEGRDRAFT_46676</name>
</gene>
<dbReference type="PROSITE" id="PS50186">
    <property type="entry name" value="DEP"/>
    <property type="match status" value="1"/>
</dbReference>
<dbReference type="OMA" id="VTELFRW"/>
<evidence type="ECO:0000259" key="3">
    <source>
        <dbReference type="PROSITE" id="PS50186"/>
    </source>
</evidence>
<dbReference type="AlphaFoldDB" id="D2V5G3"/>
<dbReference type="RefSeq" id="XP_002680687.1">
    <property type="nucleotide sequence ID" value="XM_002680641.1"/>
</dbReference>
<organism evidence="5">
    <name type="scientific">Naegleria gruberi</name>
    <name type="common">Amoeba</name>
    <dbReference type="NCBI Taxonomy" id="5762"/>
    <lineage>
        <taxon>Eukaryota</taxon>
        <taxon>Discoba</taxon>
        <taxon>Heterolobosea</taxon>
        <taxon>Tetramitia</taxon>
        <taxon>Eutetramitia</taxon>
        <taxon>Vahlkampfiidae</taxon>
        <taxon>Naegleria</taxon>
    </lineage>
</organism>
<dbReference type="Pfam" id="PF00610">
    <property type="entry name" value="DEP"/>
    <property type="match status" value="1"/>
</dbReference>
<keyword evidence="1" id="KW-0175">Coiled coil</keyword>
<evidence type="ECO:0000256" key="1">
    <source>
        <dbReference type="SAM" id="Coils"/>
    </source>
</evidence>
<feature type="compositionally biased region" description="Basic and acidic residues" evidence="2">
    <location>
        <begin position="179"/>
        <end position="193"/>
    </location>
</feature>
<dbReference type="InParanoid" id="D2V5G3"/>
<feature type="compositionally biased region" description="Polar residues" evidence="2">
    <location>
        <begin position="706"/>
        <end position="724"/>
    </location>
</feature>
<dbReference type="VEuPathDB" id="AmoebaDB:NAEGRDRAFT_46676"/>
<dbReference type="OrthoDB" id="418495at2759"/>
<dbReference type="KEGG" id="ngr:NAEGRDRAFT_46676"/>
<accession>D2V5G3</accession>
<feature type="compositionally biased region" description="Polar residues" evidence="2">
    <location>
        <begin position="147"/>
        <end position="168"/>
    </location>
</feature>
<dbReference type="InterPro" id="IPR036390">
    <property type="entry name" value="WH_DNA-bd_sf"/>
</dbReference>